<keyword evidence="1" id="KW-1133">Transmembrane helix</keyword>
<accession>A0A853CFT8</accession>
<feature type="transmembrane region" description="Helical" evidence="1">
    <location>
        <begin position="89"/>
        <end position="117"/>
    </location>
</feature>
<keyword evidence="3" id="KW-1185">Reference proteome</keyword>
<feature type="transmembrane region" description="Helical" evidence="1">
    <location>
        <begin position="259"/>
        <end position="277"/>
    </location>
</feature>
<comment type="caution">
    <text evidence="2">The sequence shown here is derived from an EMBL/GenBank/DDBJ whole genome shotgun (WGS) entry which is preliminary data.</text>
</comment>
<keyword evidence="1" id="KW-0812">Transmembrane</keyword>
<evidence type="ECO:0000313" key="3">
    <source>
        <dbReference type="Proteomes" id="UP000541969"/>
    </source>
</evidence>
<dbReference type="AlphaFoldDB" id="A0A853CFT8"/>
<dbReference type="Proteomes" id="UP000541969">
    <property type="component" value="Unassembled WGS sequence"/>
</dbReference>
<feature type="transmembrane region" description="Helical" evidence="1">
    <location>
        <begin position="62"/>
        <end position="83"/>
    </location>
</feature>
<evidence type="ECO:0000313" key="2">
    <source>
        <dbReference type="EMBL" id="NYJ05859.1"/>
    </source>
</evidence>
<keyword evidence="1" id="KW-0472">Membrane</keyword>
<organism evidence="2 3">
    <name type="scientific">Petropleomorpha daqingensis</name>
    <dbReference type="NCBI Taxonomy" id="2026353"/>
    <lineage>
        <taxon>Bacteria</taxon>
        <taxon>Bacillati</taxon>
        <taxon>Actinomycetota</taxon>
        <taxon>Actinomycetes</taxon>
        <taxon>Geodermatophilales</taxon>
        <taxon>Geodermatophilaceae</taxon>
        <taxon>Petropleomorpha</taxon>
    </lineage>
</organism>
<proteinExistence type="predicted"/>
<sequence>MRISRIAQGVIPDYGDRSYASVAAIYSALGIEKSLLTASFLGYGLFLLALTEAVRRYRHGHLTWSTTIVAAAGCILGAVYLGFYSKDIVVAVIALAVIALPSNPAGNVTLALIFVGYALTFRSYWFLILAISIGLIVLRRRLRTPARMLLLLVAVLVTASLIYASLYGVDIRDVRDAINADRLGSADAQSAISSFLTGGGVAGGAINACLELLFLVAPIPLALTGGPLYAGIAVLLAAFWMTVFLAVRKLGRTPSADPRLWRASAVLLACVVVQSLFEPDYGSALRHLTPFLPVALFLLHGASTITALRANQQPAARSRVYIRGAV</sequence>
<name>A0A853CFT8_9ACTN</name>
<reference evidence="2 3" key="1">
    <citation type="submission" date="2020-07" db="EMBL/GenBank/DDBJ databases">
        <title>Sequencing the genomes of 1000 actinobacteria strains.</title>
        <authorList>
            <person name="Klenk H.-P."/>
        </authorList>
    </citation>
    <scope>NUCLEOTIDE SEQUENCE [LARGE SCALE GENOMIC DNA]</scope>
    <source>
        <strain evidence="2 3">DSM 104001</strain>
    </source>
</reference>
<protein>
    <recommendedName>
        <fullName evidence="4">O-antigen ligase like membrane protein</fullName>
    </recommendedName>
</protein>
<feature type="transmembrane region" description="Helical" evidence="1">
    <location>
        <begin position="23"/>
        <end position="50"/>
    </location>
</feature>
<feature type="transmembrane region" description="Helical" evidence="1">
    <location>
        <begin position="289"/>
        <end position="308"/>
    </location>
</feature>
<dbReference type="RefSeq" id="WP_179716564.1">
    <property type="nucleotide sequence ID" value="NZ_JACBZT010000001.1"/>
</dbReference>
<gene>
    <name evidence="2" type="ORF">GGQ55_002137</name>
</gene>
<evidence type="ECO:0008006" key="4">
    <source>
        <dbReference type="Google" id="ProtNLM"/>
    </source>
</evidence>
<feature type="transmembrane region" description="Helical" evidence="1">
    <location>
        <begin position="148"/>
        <end position="169"/>
    </location>
</feature>
<feature type="transmembrane region" description="Helical" evidence="1">
    <location>
        <begin position="124"/>
        <end position="142"/>
    </location>
</feature>
<feature type="transmembrane region" description="Helical" evidence="1">
    <location>
        <begin position="228"/>
        <end position="247"/>
    </location>
</feature>
<evidence type="ECO:0000256" key="1">
    <source>
        <dbReference type="SAM" id="Phobius"/>
    </source>
</evidence>
<dbReference type="EMBL" id="JACBZT010000001">
    <property type="protein sequence ID" value="NYJ05859.1"/>
    <property type="molecule type" value="Genomic_DNA"/>
</dbReference>